<feature type="transmembrane region" description="Helical" evidence="1">
    <location>
        <begin position="61"/>
        <end position="83"/>
    </location>
</feature>
<keyword evidence="1" id="KW-0472">Membrane</keyword>
<sequence>MNKRWVFTGLGVIAAIILLSGSLFIVREGEYKVVLKFGVPGWFLCFYRFSNIEELTLKPLAFGTAPFFFLASDTCYTLAYTGIRTVKKTSIRLKLSLYCIPYS</sequence>
<organism evidence="2 3">
    <name type="scientific">Paenibacillus solisilvae</name>
    <dbReference type="NCBI Taxonomy" id="2486751"/>
    <lineage>
        <taxon>Bacteria</taxon>
        <taxon>Bacillati</taxon>
        <taxon>Bacillota</taxon>
        <taxon>Bacilli</taxon>
        <taxon>Bacillales</taxon>
        <taxon>Paenibacillaceae</taxon>
        <taxon>Paenibacillus</taxon>
    </lineage>
</organism>
<keyword evidence="3" id="KW-1185">Reference proteome</keyword>
<comment type="caution">
    <text evidence="2">The sequence shown here is derived from an EMBL/GenBank/DDBJ whole genome shotgun (WGS) entry which is preliminary data.</text>
</comment>
<evidence type="ECO:0000313" key="2">
    <source>
        <dbReference type="EMBL" id="MFC5648164.1"/>
    </source>
</evidence>
<evidence type="ECO:0000313" key="3">
    <source>
        <dbReference type="Proteomes" id="UP001596047"/>
    </source>
</evidence>
<dbReference type="Proteomes" id="UP001596047">
    <property type="component" value="Unassembled WGS sequence"/>
</dbReference>
<proteinExistence type="predicted"/>
<keyword evidence="1" id="KW-1133">Transmembrane helix</keyword>
<keyword evidence="1" id="KW-0812">Transmembrane</keyword>
<accession>A0ABW0VTE9</accession>
<protein>
    <submittedName>
        <fullName evidence="2">Uncharacterized protein</fullName>
    </submittedName>
</protein>
<reference evidence="3" key="1">
    <citation type="journal article" date="2019" name="Int. J. Syst. Evol. Microbiol.">
        <title>The Global Catalogue of Microorganisms (GCM) 10K type strain sequencing project: providing services to taxonomists for standard genome sequencing and annotation.</title>
        <authorList>
            <consortium name="The Broad Institute Genomics Platform"/>
            <consortium name="The Broad Institute Genome Sequencing Center for Infectious Disease"/>
            <person name="Wu L."/>
            <person name="Ma J."/>
        </authorList>
    </citation>
    <scope>NUCLEOTIDE SEQUENCE [LARGE SCALE GENOMIC DNA]</scope>
    <source>
        <strain evidence="3">CGMCC 1.3240</strain>
    </source>
</reference>
<dbReference type="RefSeq" id="WP_379186622.1">
    <property type="nucleotide sequence ID" value="NZ_JBHSOW010000015.1"/>
</dbReference>
<feature type="transmembrane region" description="Helical" evidence="1">
    <location>
        <begin position="6"/>
        <end position="26"/>
    </location>
</feature>
<evidence type="ECO:0000256" key="1">
    <source>
        <dbReference type="SAM" id="Phobius"/>
    </source>
</evidence>
<feature type="transmembrane region" description="Helical" evidence="1">
    <location>
        <begin position="33"/>
        <end position="49"/>
    </location>
</feature>
<gene>
    <name evidence="2" type="ORF">ACFPYJ_03350</name>
</gene>
<name>A0ABW0VTE9_9BACL</name>
<dbReference type="EMBL" id="JBHSOW010000015">
    <property type="protein sequence ID" value="MFC5648164.1"/>
    <property type="molecule type" value="Genomic_DNA"/>
</dbReference>